<dbReference type="RefSeq" id="WP_155045549.1">
    <property type="nucleotide sequence ID" value="NZ_WMIH01000015.1"/>
</dbReference>
<dbReference type="PANTHER" id="PTHR30532:SF28">
    <property type="entry name" value="PETROBACTIN-BINDING PROTEIN YCLQ"/>
    <property type="match status" value="1"/>
</dbReference>
<proteinExistence type="inferred from homology"/>
<evidence type="ECO:0000256" key="4">
    <source>
        <dbReference type="ARBA" id="ARBA00022496"/>
    </source>
</evidence>
<feature type="signal peptide" evidence="6">
    <location>
        <begin position="1"/>
        <end position="21"/>
    </location>
</feature>
<dbReference type="GO" id="GO:0030288">
    <property type="term" value="C:outer membrane-bounded periplasmic space"/>
    <property type="evidence" value="ECO:0007669"/>
    <property type="project" value="TreeGrafter"/>
</dbReference>
<dbReference type="InterPro" id="IPR033870">
    <property type="entry name" value="FatB"/>
</dbReference>
<dbReference type="InterPro" id="IPR051313">
    <property type="entry name" value="Bact_iron-sidero_bind"/>
</dbReference>
<comment type="similarity">
    <text evidence="2">Belongs to the bacterial solute-binding protein 8 family.</text>
</comment>
<keyword evidence="5 6" id="KW-0732">Signal</keyword>
<feature type="domain" description="Fe/B12 periplasmic-binding" evidence="7">
    <location>
        <begin position="41"/>
        <end position="302"/>
    </location>
</feature>
<evidence type="ECO:0000256" key="3">
    <source>
        <dbReference type="ARBA" id="ARBA00022448"/>
    </source>
</evidence>
<evidence type="ECO:0000256" key="1">
    <source>
        <dbReference type="ARBA" id="ARBA00004196"/>
    </source>
</evidence>
<dbReference type="Proteomes" id="UP000478740">
    <property type="component" value="Unassembled WGS sequence"/>
</dbReference>
<protein>
    <submittedName>
        <fullName evidence="8">ABC transporter substrate-binding protein</fullName>
    </submittedName>
</protein>
<evidence type="ECO:0000259" key="7">
    <source>
        <dbReference type="PROSITE" id="PS50983"/>
    </source>
</evidence>
<dbReference type="EMBL" id="WMII01000015">
    <property type="protein sequence ID" value="MTH65673.1"/>
    <property type="molecule type" value="Genomic_DNA"/>
</dbReference>
<keyword evidence="9" id="KW-1185">Reference proteome</keyword>
<keyword evidence="4" id="KW-0408">Iron</keyword>
<dbReference type="AlphaFoldDB" id="A0A6L6IZH8"/>
<name>A0A6L6IZH8_9RHOB</name>
<dbReference type="Pfam" id="PF01497">
    <property type="entry name" value="Peripla_BP_2"/>
    <property type="match status" value="1"/>
</dbReference>
<keyword evidence="4" id="KW-0410">Iron transport</keyword>
<accession>A0A6L6IZH8</accession>
<dbReference type="Gene3D" id="3.40.50.1980">
    <property type="entry name" value="Nitrogenase molybdenum iron protein domain"/>
    <property type="match status" value="2"/>
</dbReference>
<evidence type="ECO:0000313" key="9">
    <source>
        <dbReference type="Proteomes" id="UP000478740"/>
    </source>
</evidence>
<dbReference type="PANTHER" id="PTHR30532">
    <property type="entry name" value="IRON III DICITRATE-BINDING PERIPLASMIC PROTEIN"/>
    <property type="match status" value="1"/>
</dbReference>
<gene>
    <name evidence="8" type="ORF">GL284_15485</name>
</gene>
<dbReference type="CDD" id="cd01140">
    <property type="entry name" value="FatB"/>
    <property type="match status" value="1"/>
</dbReference>
<evidence type="ECO:0000256" key="6">
    <source>
        <dbReference type="SAM" id="SignalP"/>
    </source>
</evidence>
<dbReference type="InterPro" id="IPR002491">
    <property type="entry name" value="ABC_transptr_periplasmic_BD"/>
</dbReference>
<keyword evidence="3" id="KW-0813">Transport</keyword>
<dbReference type="SUPFAM" id="SSF53807">
    <property type="entry name" value="Helical backbone' metal receptor"/>
    <property type="match status" value="1"/>
</dbReference>
<organism evidence="8 9">
    <name type="scientific">Paracoccus shanxieyensis</name>
    <dbReference type="NCBI Taxonomy" id="2675752"/>
    <lineage>
        <taxon>Bacteria</taxon>
        <taxon>Pseudomonadati</taxon>
        <taxon>Pseudomonadota</taxon>
        <taxon>Alphaproteobacteria</taxon>
        <taxon>Rhodobacterales</taxon>
        <taxon>Paracoccaceae</taxon>
        <taxon>Paracoccus</taxon>
    </lineage>
</organism>
<dbReference type="PROSITE" id="PS50983">
    <property type="entry name" value="FE_B12_PBP"/>
    <property type="match status" value="1"/>
</dbReference>
<evidence type="ECO:0000256" key="2">
    <source>
        <dbReference type="ARBA" id="ARBA00008814"/>
    </source>
</evidence>
<reference evidence="8 9" key="1">
    <citation type="submission" date="2019-11" db="EMBL/GenBank/DDBJ databases">
        <authorList>
            <person name="Dong K."/>
        </authorList>
    </citation>
    <scope>NUCLEOTIDE SEQUENCE [LARGE SCALE GENOMIC DNA]</scope>
    <source>
        <strain evidence="8 9">DK608</strain>
    </source>
</reference>
<comment type="subcellular location">
    <subcellularLocation>
        <location evidence="1">Cell envelope</location>
    </subcellularLocation>
</comment>
<evidence type="ECO:0000313" key="8">
    <source>
        <dbReference type="EMBL" id="MTH65673.1"/>
    </source>
</evidence>
<sequence>MFHKVIAATGAMLLSSGMAFADPMTIEHSQGSTDLPAAPSKVLVLDINALDIADAMGAEPAGVVNGNLPDYLQKYASDDYLKVGTLFEPDYEAVAASGADLMIVGTRSRTSYPQMSQILPTVDLSVGDDLFASVDDNIARVGQIFGKPQRAAEMTAEIDGKLAHLKQVAPDAATALILVTNGGKLGAYGPASRVGWIHKELGFAPLEENIDDRFHGGDVISFEYILEKNPDWIFVIDRDAGVGDAGAGAQSMLDNALMAQTKAVQQGQVVYLDAHAAYVAYAGYTALNRLLDQLTTALAAKS</sequence>
<evidence type="ECO:0000256" key="5">
    <source>
        <dbReference type="ARBA" id="ARBA00022729"/>
    </source>
</evidence>
<feature type="chain" id="PRO_5027074606" evidence="6">
    <location>
        <begin position="22"/>
        <end position="302"/>
    </location>
</feature>
<comment type="caution">
    <text evidence="8">The sequence shown here is derived from an EMBL/GenBank/DDBJ whole genome shotgun (WGS) entry which is preliminary data.</text>
</comment>
<keyword evidence="4" id="KW-0406">Ion transport</keyword>
<dbReference type="GO" id="GO:1901678">
    <property type="term" value="P:iron coordination entity transport"/>
    <property type="evidence" value="ECO:0007669"/>
    <property type="project" value="UniProtKB-ARBA"/>
</dbReference>